<proteinExistence type="predicted"/>
<accession>A0A554VF00</accession>
<reference evidence="1 2" key="1">
    <citation type="submission" date="2019-07" db="EMBL/GenBank/DDBJ databases">
        <title>The draft genome sequence of Aquimarina algiphila M91.</title>
        <authorList>
            <person name="Meng X."/>
        </authorList>
    </citation>
    <scope>NUCLEOTIDE SEQUENCE [LARGE SCALE GENOMIC DNA]</scope>
    <source>
        <strain evidence="1 2">M91</strain>
    </source>
</reference>
<dbReference type="Proteomes" id="UP000318833">
    <property type="component" value="Unassembled WGS sequence"/>
</dbReference>
<dbReference type="EMBL" id="VLNR01000056">
    <property type="protein sequence ID" value="TSE05670.1"/>
    <property type="molecule type" value="Genomic_DNA"/>
</dbReference>
<protein>
    <submittedName>
        <fullName evidence="1">Uncharacterized protein</fullName>
    </submittedName>
</protein>
<organism evidence="1 2">
    <name type="scientific">Aquimarina algiphila</name>
    <dbReference type="NCBI Taxonomy" id="2047982"/>
    <lineage>
        <taxon>Bacteria</taxon>
        <taxon>Pseudomonadati</taxon>
        <taxon>Bacteroidota</taxon>
        <taxon>Flavobacteriia</taxon>
        <taxon>Flavobacteriales</taxon>
        <taxon>Flavobacteriaceae</taxon>
        <taxon>Aquimarina</taxon>
    </lineage>
</organism>
<dbReference type="RefSeq" id="WP_143917906.1">
    <property type="nucleotide sequence ID" value="NZ_CANMIK010000054.1"/>
</dbReference>
<evidence type="ECO:0000313" key="2">
    <source>
        <dbReference type="Proteomes" id="UP000318833"/>
    </source>
</evidence>
<gene>
    <name evidence="1" type="ORF">FOF46_21825</name>
</gene>
<keyword evidence="2" id="KW-1185">Reference proteome</keyword>
<name>A0A554VF00_9FLAO</name>
<dbReference type="OrthoDB" id="1093916at2"/>
<evidence type="ECO:0000313" key="1">
    <source>
        <dbReference type="EMBL" id="TSE05670.1"/>
    </source>
</evidence>
<comment type="caution">
    <text evidence="1">The sequence shown here is derived from an EMBL/GenBank/DDBJ whole genome shotgun (WGS) entry which is preliminary data.</text>
</comment>
<sequence>MAKLTKEQRENFKKEYGEDKLKWLEIPTDDMNTDYMEVLACIPTRAVMSQYMKYIDVNPKKAQEILIKQCVLTDKETIMVDDALFMTAVSMLAELIPIREGRIKKF</sequence>
<dbReference type="AlphaFoldDB" id="A0A554VF00"/>